<evidence type="ECO:0000256" key="1">
    <source>
        <dbReference type="ARBA" id="ARBA00005336"/>
    </source>
</evidence>
<dbReference type="OrthoDB" id="3187421at2"/>
<keyword evidence="2 4" id="KW-0378">Hydrolase</keyword>
<reference evidence="4 5" key="2">
    <citation type="submission" date="2008-10" db="EMBL/GenBank/DDBJ databases">
        <authorList>
            <person name="Fulton L."/>
            <person name="Clifton S."/>
            <person name="Fulton B."/>
            <person name="Xu J."/>
            <person name="Minx P."/>
            <person name="Pepin K.H."/>
            <person name="Johnson M."/>
            <person name="Thiruvilangam P."/>
            <person name="Bhonagiri V."/>
            <person name="Nash W.E."/>
            <person name="Mardis E.R."/>
            <person name="Wilson R.K."/>
        </authorList>
    </citation>
    <scope>NUCLEOTIDE SEQUENCE [LARGE SCALE GENOMIC DNA]</scope>
    <source>
        <strain evidence="4 5">DSM 13279</strain>
    </source>
</reference>
<dbReference type="PANTHER" id="PTHR42715">
    <property type="entry name" value="BETA-GLUCOSIDASE"/>
    <property type="match status" value="1"/>
</dbReference>
<keyword evidence="5" id="KW-1185">Reference proteome</keyword>
<dbReference type="InterPro" id="IPR002772">
    <property type="entry name" value="Glyco_hydro_3_C"/>
</dbReference>
<dbReference type="InterPro" id="IPR050288">
    <property type="entry name" value="Cellulose_deg_GH3"/>
</dbReference>
<dbReference type="GO" id="GO:0005975">
    <property type="term" value="P:carbohydrate metabolic process"/>
    <property type="evidence" value="ECO:0007669"/>
    <property type="project" value="InterPro"/>
</dbReference>
<dbReference type="Gene3D" id="2.60.40.10">
    <property type="entry name" value="Immunoglobulins"/>
    <property type="match status" value="1"/>
</dbReference>
<dbReference type="eggNOG" id="COG1472">
    <property type="taxonomic scope" value="Bacteria"/>
</dbReference>
<dbReference type="RefSeq" id="WP_006721825.1">
    <property type="nucleotide sequence ID" value="NZ_CP085935.1"/>
</dbReference>
<dbReference type="InterPro" id="IPR036962">
    <property type="entry name" value="Glyco_hydro_3_N_sf"/>
</dbReference>
<dbReference type="AlphaFoldDB" id="B6GDL6"/>
<dbReference type="SMART" id="SM01217">
    <property type="entry name" value="Fn3_like"/>
    <property type="match status" value="1"/>
</dbReference>
<gene>
    <name evidence="4" type="ORF">COLSTE_02199</name>
</gene>
<dbReference type="PANTHER" id="PTHR42715:SF10">
    <property type="entry name" value="BETA-GLUCOSIDASE"/>
    <property type="match status" value="1"/>
</dbReference>
<evidence type="ECO:0000259" key="3">
    <source>
        <dbReference type="SMART" id="SM01217"/>
    </source>
</evidence>
<dbReference type="InterPro" id="IPR013783">
    <property type="entry name" value="Ig-like_fold"/>
</dbReference>
<reference evidence="4 5" key="1">
    <citation type="submission" date="2008-10" db="EMBL/GenBank/DDBJ databases">
        <title>Draft genome sequence of Collinsella stercoris (DSM 13279).</title>
        <authorList>
            <person name="Sudarsanam P."/>
            <person name="Ley R."/>
            <person name="Guruge J."/>
            <person name="Turnbaugh P.J."/>
            <person name="Mahowald M."/>
            <person name="Liep D."/>
            <person name="Gordon J."/>
        </authorList>
    </citation>
    <scope>NUCLEOTIDE SEQUENCE [LARGE SCALE GENOMIC DNA]</scope>
    <source>
        <strain evidence="4 5">DSM 13279</strain>
    </source>
</reference>
<dbReference type="PRINTS" id="PR00133">
    <property type="entry name" value="GLHYDRLASE3"/>
</dbReference>
<dbReference type="EMBL" id="ABXJ01000128">
    <property type="protein sequence ID" value="EEA89655.1"/>
    <property type="molecule type" value="Genomic_DNA"/>
</dbReference>
<dbReference type="STRING" id="445975.COLSTE_02199"/>
<dbReference type="Gene3D" id="3.20.20.300">
    <property type="entry name" value="Glycoside hydrolase, family 3, N-terminal domain"/>
    <property type="match status" value="1"/>
</dbReference>
<evidence type="ECO:0000256" key="2">
    <source>
        <dbReference type="ARBA" id="ARBA00022801"/>
    </source>
</evidence>
<dbReference type="SUPFAM" id="SSF52279">
    <property type="entry name" value="Beta-D-glucan exohydrolase, C-terminal domain"/>
    <property type="match status" value="1"/>
</dbReference>
<dbReference type="InterPro" id="IPR036881">
    <property type="entry name" value="Glyco_hydro_3_C_sf"/>
</dbReference>
<dbReference type="InterPro" id="IPR017853">
    <property type="entry name" value="GH"/>
</dbReference>
<feature type="domain" description="Fibronectin type III-like" evidence="3">
    <location>
        <begin position="570"/>
        <end position="642"/>
    </location>
</feature>
<dbReference type="HOGENOM" id="CLU_004542_4_1_11"/>
<dbReference type="Pfam" id="PF00933">
    <property type="entry name" value="Glyco_hydro_3"/>
    <property type="match status" value="1"/>
</dbReference>
<organism evidence="4 5">
    <name type="scientific">Collinsella stercoris DSM 13279</name>
    <dbReference type="NCBI Taxonomy" id="445975"/>
    <lineage>
        <taxon>Bacteria</taxon>
        <taxon>Bacillati</taxon>
        <taxon>Actinomycetota</taxon>
        <taxon>Coriobacteriia</taxon>
        <taxon>Coriobacteriales</taxon>
        <taxon>Coriobacteriaceae</taxon>
        <taxon>Collinsella</taxon>
    </lineage>
</organism>
<dbReference type="Gene3D" id="3.40.50.1700">
    <property type="entry name" value="Glycoside hydrolase family 3 C-terminal domain"/>
    <property type="match status" value="1"/>
</dbReference>
<name>B6GDL6_9ACTN</name>
<dbReference type="Pfam" id="PF01915">
    <property type="entry name" value="Glyco_hydro_3_C"/>
    <property type="match status" value="1"/>
</dbReference>
<dbReference type="GO" id="GO:0004553">
    <property type="term" value="F:hydrolase activity, hydrolyzing O-glycosyl compounds"/>
    <property type="evidence" value="ECO:0007669"/>
    <property type="project" value="InterPro"/>
</dbReference>
<protein>
    <submittedName>
        <fullName evidence="4">Glycosyl hydrolase family 3 N-terminal domain protein</fullName>
    </submittedName>
</protein>
<dbReference type="SUPFAM" id="SSF51445">
    <property type="entry name" value="(Trans)glycosidases"/>
    <property type="match status" value="1"/>
</dbReference>
<dbReference type="GeneID" id="98002273"/>
<comment type="similarity">
    <text evidence="1">Belongs to the glycosyl hydrolase 3 family.</text>
</comment>
<evidence type="ECO:0000313" key="5">
    <source>
        <dbReference type="Proteomes" id="UP000003560"/>
    </source>
</evidence>
<dbReference type="Proteomes" id="UP000003560">
    <property type="component" value="Unassembled WGS sequence"/>
</dbReference>
<dbReference type="InterPro" id="IPR026891">
    <property type="entry name" value="Fn3-like"/>
</dbReference>
<dbReference type="InterPro" id="IPR001764">
    <property type="entry name" value="Glyco_hydro_3_N"/>
</dbReference>
<dbReference type="Pfam" id="PF14310">
    <property type="entry name" value="Fn3-like"/>
    <property type="match status" value="1"/>
</dbReference>
<accession>B6GDL6</accession>
<comment type="caution">
    <text evidence="4">The sequence shown here is derived from an EMBL/GenBank/DDBJ whole genome shotgun (WGS) entry which is preliminary data.</text>
</comment>
<evidence type="ECO:0000313" key="4">
    <source>
        <dbReference type="EMBL" id="EEA89655.1"/>
    </source>
</evidence>
<proteinExistence type="inferred from homology"/>
<sequence>MGMTLEEKANVLAGASHWRTNGLSTCGVENLVLSDGPHGLRKQEGVEDHLGIAESVPATCFPTASALACSFDRDLVEEVGVALGEEAAEQGVDVILGPGVNIKRHPLCGRNFEYFSEDPLLSGELGAAMVRGIQSCGVGACLKHFAGNSQEYARMVSDSVIDERALRELYLAPFERVVRAAHPSAIMTAYNRLNGEYCSQHEWLLQRVLRREWGYDGAVISDWGAMSSSVASVRAGLDLCMPGPRPDHARAVCEAVREGELDELVVDERLSALARLSERLRESPRSAPVLDKEAFYRAHADLARRAAAQSAVLLKNNAVLPLEASQTVAVIGAFARMPRYQGSGSSRINPKFLDNLWYRLEQRGYAATYAEGYEPVMGEVTPQQLREAEEAAARADVAVVVAGLPARYESEGFDRKLMVMPRGHVELIERVCAANSRTIVVLQGGAPMEMPWRDLPAAIVLMYLSGCQGGGAAVDILSGDVNPSGKLGETWPERLEDTALGQGFPDVNREVCYRESLFVGYRYYDAVGVEPAYPFGFGLSYTSFAYRDLRIAGGVVSFVLENTGRREGAEVVQVYVSPAKGIVPPPTPRQDLAAFEKVLLAPGEKRCVEMALPVEAFRSWDARAHSWCERPGAYEVRVASSSRDVRLSTYIDVGFEEGAVRLSLCDAPTACAIPASSADVSSRDLYESPYPGCFVSDEAARAFESLYGDGMPAPPPVTPLTIDSTVEDMGAVWLGRRMFRIIDRVMAGPTGKMDHVQRTMMREMAANMPLRSLTTSGVPLAAVEGFVHMLNGHYLSGLAQVVRALVRAWAHG</sequence>